<dbReference type="GO" id="GO:0005829">
    <property type="term" value="C:cytosol"/>
    <property type="evidence" value="ECO:0007669"/>
    <property type="project" value="TreeGrafter"/>
</dbReference>
<name>A0A1G2QTM7_9BACT</name>
<dbReference type="GO" id="GO:0019843">
    <property type="term" value="F:rRNA binding"/>
    <property type="evidence" value="ECO:0007669"/>
    <property type="project" value="UniProtKB-UniRule"/>
</dbReference>
<evidence type="ECO:0000256" key="4">
    <source>
        <dbReference type="HAMAP-Rule" id="MF_00075"/>
    </source>
</evidence>
<dbReference type="AlphaFoldDB" id="A0A1G2QTM7"/>
<dbReference type="CDD" id="cd04451">
    <property type="entry name" value="S1_IF1"/>
    <property type="match status" value="1"/>
</dbReference>
<dbReference type="PANTHER" id="PTHR33370">
    <property type="entry name" value="TRANSLATION INITIATION FACTOR IF-1, CHLOROPLASTIC"/>
    <property type="match status" value="1"/>
</dbReference>
<reference evidence="7 8" key="1">
    <citation type="journal article" date="2016" name="Nat. Commun.">
        <title>Thousands of microbial genomes shed light on interconnected biogeochemical processes in an aquifer system.</title>
        <authorList>
            <person name="Anantharaman K."/>
            <person name="Brown C.T."/>
            <person name="Hug L.A."/>
            <person name="Sharon I."/>
            <person name="Castelle C.J."/>
            <person name="Probst A.J."/>
            <person name="Thomas B.C."/>
            <person name="Singh A."/>
            <person name="Wilkins M.J."/>
            <person name="Karaoz U."/>
            <person name="Brodie E.L."/>
            <person name="Williams K.H."/>
            <person name="Hubbard S.S."/>
            <person name="Banfield J.F."/>
        </authorList>
    </citation>
    <scope>NUCLEOTIDE SEQUENCE [LARGE SCALE GENOMIC DNA]</scope>
</reference>
<dbReference type="PROSITE" id="PS50832">
    <property type="entry name" value="S1_IF1_TYPE"/>
    <property type="match status" value="1"/>
</dbReference>
<protein>
    <recommendedName>
        <fullName evidence="4 5">Translation initiation factor IF-1</fullName>
    </recommendedName>
</protein>
<evidence type="ECO:0000313" key="8">
    <source>
        <dbReference type="Proteomes" id="UP000178170"/>
    </source>
</evidence>
<keyword evidence="4" id="KW-0699">rRNA-binding</keyword>
<evidence type="ECO:0000256" key="2">
    <source>
        <dbReference type="ARBA" id="ARBA00022540"/>
    </source>
</evidence>
<accession>A0A1G2QTM7</accession>
<keyword evidence="2 4" id="KW-0396">Initiation factor</keyword>
<comment type="caution">
    <text evidence="7">The sequence shown here is derived from an EMBL/GenBank/DDBJ whole genome shotgun (WGS) entry which is preliminary data.</text>
</comment>
<dbReference type="InterPro" id="IPR003029">
    <property type="entry name" value="S1_domain"/>
</dbReference>
<comment type="subcellular location">
    <subcellularLocation>
        <location evidence="4">Cytoplasm</location>
    </subcellularLocation>
</comment>
<evidence type="ECO:0000256" key="3">
    <source>
        <dbReference type="ARBA" id="ARBA00022917"/>
    </source>
</evidence>
<dbReference type="GO" id="GO:0043022">
    <property type="term" value="F:ribosome binding"/>
    <property type="evidence" value="ECO:0007669"/>
    <property type="project" value="UniProtKB-UniRule"/>
</dbReference>
<sequence length="74" mass="8436">MEESDSRELRQTGEVLESLPSFQFRVKLGGGQEILAYVSGKLRMHKIRILPGDTVTVELSPYDLKRGRIVYRGK</sequence>
<dbReference type="EMBL" id="MHTS01000024">
    <property type="protein sequence ID" value="OHA63873.1"/>
    <property type="molecule type" value="Genomic_DNA"/>
</dbReference>
<keyword evidence="4" id="KW-0963">Cytoplasm</keyword>
<evidence type="ECO:0000256" key="1">
    <source>
        <dbReference type="ARBA" id="ARBA00010939"/>
    </source>
</evidence>
<keyword evidence="4" id="KW-0694">RNA-binding</keyword>
<dbReference type="GO" id="GO:0003743">
    <property type="term" value="F:translation initiation factor activity"/>
    <property type="evidence" value="ECO:0007669"/>
    <property type="project" value="UniProtKB-UniRule"/>
</dbReference>
<feature type="domain" description="S1-like" evidence="6">
    <location>
        <begin position="1"/>
        <end position="74"/>
    </location>
</feature>
<dbReference type="PANTHER" id="PTHR33370:SF1">
    <property type="entry name" value="TRANSLATION INITIATION FACTOR IF-1, CHLOROPLASTIC"/>
    <property type="match status" value="1"/>
</dbReference>
<comment type="similarity">
    <text evidence="1 4">Belongs to the IF-1 family.</text>
</comment>
<comment type="subunit">
    <text evidence="4">Component of the 30S ribosomal translation pre-initiation complex which assembles on the 30S ribosome in the order IF-2 and IF-3, IF-1 and N-formylmethionyl-tRNA(fMet); mRNA recruitment can occur at any time during PIC assembly.</text>
</comment>
<dbReference type="Pfam" id="PF01176">
    <property type="entry name" value="eIF-1a"/>
    <property type="match status" value="1"/>
</dbReference>
<dbReference type="SUPFAM" id="SSF50249">
    <property type="entry name" value="Nucleic acid-binding proteins"/>
    <property type="match status" value="1"/>
</dbReference>
<dbReference type="InterPro" id="IPR006196">
    <property type="entry name" value="RNA-binding_domain_S1_IF1"/>
</dbReference>
<dbReference type="InterPro" id="IPR012340">
    <property type="entry name" value="NA-bd_OB-fold"/>
</dbReference>
<dbReference type="HAMAP" id="MF_00075">
    <property type="entry name" value="IF_1"/>
    <property type="match status" value="1"/>
</dbReference>
<dbReference type="Proteomes" id="UP000178170">
    <property type="component" value="Unassembled WGS sequence"/>
</dbReference>
<comment type="function">
    <text evidence="4">One of the essential components for the initiation of protein synthesis. Stabilizes the binding of IF-2 and IF-3 on the 30S subunit to which N-formylmethionyl-tRNA(fMet) subsequently binds. Helps modulate mRNA selection, yielding the 30S pre-initiation complex (PIC). Upon addition of the 50S ribosomal subunit IF-1, IF-2 and IF-3 are released leaving the mature 70S translation initiation complex.</text>
</comment>
<evidence type="ECO:0000256" key="5">
    <source>
        <dbReference type="NCBIfam" id="TIGR00008"/>
    </source>
</evidence>
<gene>
    <name evidence="4" type="primary">infA</name>
    <name evidence="7" type="ORF">A2843_00965</name>
</gene>
<organism evidence="7 8">
    <name type="scientific">Candidatus Wildermuthbacteria bacterium RIFCSPHIGHO2_01_FULL_48_27b</name>
    <dbReference type="NCBI Taxonomy" id="1802447"/>
    <lineage>
        <taxon>Bacteria</taxon>
        <taxon>Candidatus Wildermuthiibacteriota</taxon>
    </lineage>
</organism>
<evidence type="ECO:0000313" key="7">
    <source>
        <dbReference type="EMBL" id="OHA63873.1"/>
    </source>
</evidence>
<dbReference type="Gene3D" id="2.40.50.140">
    <property type="entry name" value="Nucleic acid-binding proteins"/>
    <property type="match status" value="1"/>
</dbReference>
<keyword evidence="3 4" id="KW-0648">Protein biosynthesis</keyword>
<dbReference type="SMART" id="SM00316">
    <property type="entry name" value="S1"/>
    <property type="match status" value="1"/>
</dbReference>
<dbReference type="NCBIfam" id="TIGR00008">
    <property type="entry name" value="infA"/>
    <property type="match status" value="1"/>
</dbReference>
<evidence type="ECO:0000259" key="6">
    <source>
        <dbReference type="PROSITE" id="PS50832"/>
    </source>
</evidence>
<proteinExistence type="inferred from homology"/>
<dbReference type="FunFam" id="2.40.50.140:FF:000002">
    <property type="entry name" value="Translation initiation factor IF-1"/>
    <property type="match status" value="1"/>
</dbReference>
<dbReference type="InterPro" id="IPR004368">
    <property type="entry name" value="TIF_IF1"/>
</dbReference>